<evidence type="ECO:0008006" key="4">
    <source>
        <dbReference type="Google" id="ProtNLM"/>
    </source>
</evidence>
<dbReference type="Proteomes" id="UP000299102">
    <property type="component" value="Unassembled WGS sequence"/>
</dbReference>
<sequence>MSAIRNSERRPECNKRARDRRPRPRPVCKAPSAGGRGPRPRPPAGARCGSEICFDTVDLFATTVRIGRTGQARSGQWKRWIGSLVVYKFRSNNYPKFYSVVSVLKFTALGQSRLEADSDCCLWDHYVRYRQLNVLFEKRRAGSSPLFCAFAVKESDSRHHFETKKITGPEIGSPAALPGRPEVTADETNASAMPLVGLNAEQCVQRLQLAFNNEALSQATVFQWFREFPNGRYSFQDEMRQGLLQQPPHLMSRLFVK</sequence>
<feature type="region of interest" description="Disordered" evidence="1">
    <location>
        <begin position="1"/>
        <end position="44"/>
    </location>
</feature>
<comment type="caution">
    <text evidence="2">The sequence shown here is derived from an EMBL/GenBank/DDBJ whole genome shotgun (WGS) entry which is preliminary data.</text>
</comment>
<evidence type="ECO:0000313" key="2">
    <source>
        <dbReference type="EMBL" id="GBP34089.1"/>
    </source>
</evidence>
<accession>A0A4C1V631</accession>
<feature type="compositionally biased region" description="Basic residues" evidence="1">
    <location>
        <begin position="17"/>
        <end position="26"/>
    </location>
</feature>
<feature type="compositionally biased region" description="Basic and acidic residues" evidence="1">
    <location>
        <begin position="1"/>
        <end position="16"/>
    </location>
</feature>
<reference evidence="2 3" key="1">
    <citation type="journal article" date="2019" name="Commun. Biol.">
        <title>The bagworm genome reveals a unique fibroin gene that provides high tensile strength.</title>
        <authorList>
            <person name="Kono N."/>
            <person name="Nakamura H."/>
            <person name="Ohtoshi R."/>
            <person name="Tomita M."/>
            <person name="Numata K."/>
            <person name="Arakawa K."/>
        </authorList>
    </citation>
    <scope>NUCLEOTIDE SEQUENCE [LARGE SCALE GENOMIC DNA]</scope>
</reference>
<gene>
    <name evidence="2" type="ORF">EVAR_28222_1</name>
</gene>
<name>A0A4C1V631_EUMVA</name>
<proteinExistence type="predicted"/>
<protein>
    <recommendedName>
        <fullName evidence="4">Mos1 transposase HTH domain-containing protein</fullName>
    </recommendedName>
</protein>
<keyword evidence="3" id="KW-1185">Reference proteome</keyword>
<evidence type="ECO:0000313" key="3">
    <source>
        <dbReference type="Proteomes" id="UP000299102"/>
    </source>
</evidence>
<evidence type="ECO:0000256" key="1">
    <source>
        <dbReference type="SAM" id="MobiDB-lite"/>
    </source>
</evidence>
<organism evidence="2 3">
    <name type="scientific">Eumeta variegata</name>
    <name type="common">Bagworm moth</name>
    <name type="synonym">Eumeta japonica</name>
    <dbReference type="NCBI Taxonomy" id="151549"/>
    <lineage>
        <taxon>Eukaryota</taxon>
        <taxon>Metazoa</taxon>
        <taxon>Ecdysozoa</taxon>
        <taxon>Arthropoda</taxon>
        <taxon>Hexapoda</taxon>
        <taxon>Insecta</taxon>
        <taxon>Pterygota</taxon>
        <taxon>Neoptera</taxon>
        <taxon>Endopterygota</taxon>
        <taxon>Lepidoptera</taxon>
        <taxon>Glossata</taxon>
        <taxon>Ditrysia</taxon>
        <taxon>Tineoidea</taxon>
        <taxon>Psychidae</taxon>
        <taxon>Oiketicinae</taxon>
        <taxon>Eumeta</taxon>
    </lineage>
</organism>
<dbReference type="AlphaFoldDB" id="A0A4C1V631"/>
<dbReference type="EMBL" id="BGZK01000284">
    <property type="protein sequence ID" value="GBP34089.1"/>
    <property type="molecule type" value="Genomic_DNA"/>
</dbReference>